<accession>A0A1H2V910</accession>
<dbReference type="InterPro" id="IPR038369">
    <property type="entry name" value="SpoVAD_sf"/>
</dbReference>
<dbReference type="Pfam" id="PF07451">
    <property type="entry name" value="SpoVAD"/>
    <property type="match status" value="1"/>
</dbReference>
<proteinExistence type="predicted"/>
<name>A0A1H2V910_9BACL</name>
<dbReference type="EMBL" id="FNOJ01000010">
    <property type="protein sequence ID" value="SDW64765.1"/>
    <property type="molecule type" value="Genomic_DNA"/>
</dbReference>
<dbReference type="Proteomes" id="UP001157137">
    <property type="component" value="Unassembled WGS sequence"/>
</dbReference>
<sequence>MLVGYQSWAFPKNPMILSTAVIGGPMEGRGPLADDFDLLHSDLRMQQKSWEQAERMLLDETCAKAIEKAGLSKDNITFFIAGDLMNQIISSSFAARTLSMPYLGIFGACSTSMEGLALASLMIDADSALYVMTGTVSHNAAAEKHYRYPTEYGAQKPPTAQWTVTAGGAAIIAANDGSGNHPVVTRATVGRVVDMGLTDPFNMGAAMAPAAFDTLVSHFRDFDLPYDYYDLIITGDLGKVGHRILLDLCEQHDVPIPRDRFADAGMMVYGDIPDVWSGGSGCGCSASVAYGYVQRRLREGSLKRVLMVATGALLSPISYQQKDTIPCIAHAAAMERIEGSQSS</sequence>
<organism evidence="2 3">
    <name type="scientific">Alicyclobacillus hesperidum</name>
    <dbReference type="NCBI Taxonomy" id="89784"/>
    <lineage>
        <taxon>Bacteria</taxon>
        <taxon>Bacillati</taxon>
        <taxon>Bacillota</taxon>
        <taxon>Bacilli</taxon>
        <taxon>Bacillales</taxon>
        <taxon>Alicyclobacillaceae</taxon>
        <taxon>Alicyclobacillus</taxon>
    </lineage>
</organism>
<keyword evidence="3" id="KW-1185">Reference proteome</keyword>
<dbReference type="Gene3D" id="3.40.47.40">
    <property type="entry name" value="Stage V sporulation protein AD"/>
    <property type="match status" value="1"/>
</dbReference>
<dbReference type="EMBL" id="BSRA01000018">
    <property type="protein sequence ID" value="GLV14869.1"/>
    <property type="molecule type" value="Genomic_DNA"/>
</dbReference>
<reference evidence="3" key="1">
    <citation type="submission" date="2016-10" db="EMBL/GenBank/DDBJ databases">
        <authorList>
            <person name="Varghese N."/>
        </authorList>
    </citation>
    <scope>NUCLEOTIDE SEQUENCE [LARGE SCALE GENOMIC DNA]</scope>
    <source>
        <strain evidence="3">DSM 12489</strain>
    </source>
</reference>
<reference evidence="1" key="3">
    <citation type="submission" date="2023-02" db="EMBL/GenBank/DDBJ databases">
        <title>Proposal of a novel subspecies: Alicyclobacillus hesperidum subspecies aegle.</title>
        <authorList>
            <person name="Goto K."/>
            <person name="Fujii T."/>
            <person name="Yasui K."/>
            <person name="Mochida K."/>
            <person name="Kato-Tanaka Y."/>
            <person name="Morohoshi S."/>
            <person name="An S.Y."/>
            <person name="Kasai H."/>
            <person name="Yokota A."/>
        </authorList>
    </citation>
    <scope>NUCLEOTIDE SEQUENCE</scope>
    <source>
        <strain evidence="1">DSM 12766</strain>
    </source>
</reference>
<dbReference type="AlphaFoldDB" id="A0A1H2V910"/>
<dbReference type="NCBIfam" id="NF006160">
    <property type="entry name" value="PRK08304.1"/>
    <property type="match status" value="1"/>
</dbReference>
<dbReference type="InterPro" id="IPR016039">
    <property type="entry name" value="Thiolase-like"/>
</dbReference>
<evidence type="ECO:0000313" key="1">
    <source>
        <dbReference type="EMBL" id="GLV14869.1"/>
    </source>
</evidence>
<protein>
    <submittedName>
        <fullName evidence="2">Stage V sporulation protein AD</fullName>
    </submittedName>
</protein>
<dbReference type="InterPro" id="IPR010894">
    <property type="entry name" value="SpoVAD"/>
</dbReference>
<dbReference type="RefSeq" id="WP_074693249.1">
    <property type="nucleotide sequence ID" value="NZ_BSRA01000018.1"/>
</dbReference>
<dbReference type="GO" id="GO:0016746">
    <property type="term" value="F:acyltransferase activity"/>
    <property type="evidence" value="ECO:0007669"/>
    <property type="project" value="InterPro"/>
</dbReference>
<evidence type="ECO:0000313" key="3">
    <source>
        <dbReference type="Proteomes" id="UP000182589"/>
    </source>
</evidence>
<reference evidence="2" key="2">
    <citation type="submission" date="2016-10" db="EMBL/GenBank/DDBJ databases">
        <authorList>
            <person name="de Groot N.N."/>
        </authorList>
    </citation>
    <scope>NUCLEOTIDE SEQUENCE [LARGE SCALE GENOMIC DNA]</scope>
    <source>
        <strain evidence="2">DSM 12489</strain>
    </source>
</reference>
<gene>
    <name evidence="1" type="ORF">Heshes_25530</name>
    <name evidence="2" type="ORF">SAMN04489725_11045</name>
</gene>
<dbReference type="SUPFAM" id="SSF53901">
    <property type="entry name" value="Thiolase-like"/>
    <property type="match status" value="1"/>
</dbReference>
<evidence type="ECO:0000313" key="2">
    <source>
        <dbReference type="EMBL" id="SDW64765.1"/>
    </source>
</evidence>
<dbReference type="NCBIfam" id="TIGR02845">
    <property type="entry name" value="spore_V_AD"/>
    <property type="match status" value="1"/>
</dbReference>
<dbReference type="STRING" id="89784.SAMN04489725_11045"/>
<dbReference type="Proteomes" id="UP000182589">
    <property type="component" value="Unassembled WGS sequence"/>
</dbReference>
<dbReference type="PIRSF" id="PIRSF011570">
    <property type="entry name" value="SpoVAD"/>
    <property type="match status" value="1"/>
</dbReference>
<dbReference type="NCBIfam" id="NF009069">
    <property type="entry name" value="PRK12404.1"/>
    <property type="match status" value="1"/>
</dbReference>